<evidence type="ECO:0000259" key="2">
    <source>
        <dbReference type="PROSITE" id="PS50006"/>
    </source>
</evidence>
<comment type="caution">
    <text evidence="3">The sequence shown here is derived from an EMBL/GenBank/DDBJ whole genome shotgun (WGS) entry which is preliminary data.</text>
</comment>
<dbReference type="InterPro" id="IPR000253">
    <property type="entry name" value="FHA_dom"/>
</dbReference>
<evidence type="ECO:0000256" key="1">
    <source>
        <dbReference type="SAM" id="Phobius"/>
    </source>
</evidence>
<dbReference type="PANTHER" id="PTHR23308">
    <property type="entry name" value="NUCLEAR INHIBITOR OF PROTEIN PHOSPHATASE-1"/>
    <property type="match status" value="1"/>
</dbReference>
<keyword evidence="1" id="KW-0812">Transmembrane</keyword>
<dbReference type="InterPro" id="IPR008984">
    <property type="entry name" value="SMAD_FHA_dom_sf"/>
</dbReference>
<feature type="transmembrane region" description="Helical" evidence="1">
    <location>
        <begin position="247"/>
        <end position="265"/>
    </location>
</feature>
<protein>
    <recommendedName>
        <fullName evidence="2">FHA domain-containing protein</fullName>
    </recommendedName>
</protein>
<dbReference type="PROSITE" id="PS50006">
    <property type="entry name" value="FHA_DOMAIN"/>
    <property type="match status" value="1"/>
</dbReference>
<dbReference type="EMBL" id="PVLF01000014">
    <property type="protein sequence ID" value="PRH82013.1"/>
    <property type="molecule type" value="Genomic_DNA"/>
</dbReference>
<evidence type="ECO:0000313" key="4">
    <source>
        <dbReference type="Proteomes" id="UP000241736"/>
    </source>
</evidence>
<evidence type="ECO:0000313" key="3">
    <source>
        <dbReference type="EMBL" id="PRH82013.1"/>
    </source>
</evidence>
<dbReference type="Proteomes" id="UP000241736">
    <property type="component" value="Unassembled WGS sequence"/>
</dbReference>
<dbReference type="SUPFAM" id="SSF49879">
    <property type="entry name" value="SMAD/FHA domain"/>
    <property type="match status" value="2"/>
</dbReference>
<dbReference type="AlphaFoldDB" id="A0A2P6M7Q3"/>
<keyword evidence="4" id="KW-1185">Reference proteome</keyword>
<dbReference type="RefSeq" id="WP_106990771.1">
    <property type="nucleotide sequence ID" value="NZ_KZ679092.1"/>
</dbReference>
<dbReference type="CDD" id="cd00060">
    <property type="entry name" value="FHA"/>
    <property type="match status" value="2"/>
</dbReference>
<proteinExistence type="predicted"/>
<reference evidence="3 4" key="1">
    <citation type="submission" date="2018-03" db="EMBL/GenBank/DDBJ databases">
        <title>Arenimonas caeni sp. nov., isolated from activated sludge.</title>
        <authorList>
            <person name="Liu H."/>
        </authorList>
    </citation>
    <scope>NUCLEOTIDE SEQUENCE [LARGE SCALE GENOMIC DNA]</scope>
    <source>
        <strain evidence="4">z29</strain>
    </source>
</reference>
<dbReference type="OrthoDB" id="9815482at2"/>
<dbReference type="Gene3D" id="2.60.200.20">
    <property type="match status" value="2"/>
</dbReference>
<dbReference type="Pfam" id="PF00498">
    <property type="entry name" value="FHA"/>
    <property type="match status" value="2"/>
</dbReference>
<gene>
    <name evidence="3" type="ORF">C6N40_09430</name>
</gene>
<keyword evidence="1" id="KW-1133">Transmembrane helix</keyword>
<feature type="domain" description="FHA" evidence="2">
    <location>
        <begin position="146"/>
        <end position="195"/>
    </location>
</feature>
<organism evidence="3 4">
    <name type="scientific">Arenimonas caeni</name>
    <dbReference type="NCBI Taxonomy" id="2058085"/>
    <lineage>
        <taxon>Bacteria</taxon>
        <taxon>Pseudomonadati</taxon>
        <taxon>Pseudomonadota</taxon>
        <taxon>Gammaproteobacteria</taxon>
        <taxon>Lysobacterales</taxon>
        <taxon>Lysobacteraceae</taxon>
        <taxon>Arenimonas</taxon>
    </lineage>
</organism>
<accession>A0A2P6M7Q3</accession>
<keyword evidence="1" id="KW-0472">Membrane</keyword>
<sequence>MKLVFPHGEHPQVLLSHGVNRIGRSADGAVVLAVEGILDHHCEIHVTGTGANLQVPANGGEVSVNGKPVQDIMALRAGDTLGIGPVQARFNVVEAARSAPSSAGAAAAGEEEDTGATRVRMAVPKFVLRGVSGAVFGKVFPVQGPVVIGRAAEADIAVAADEISRRHALVKPTQDGLSVEDLGSSNGTYINGKRVQQGFLKPGDELRLDAVRFILVAPGMEMAQQATRLTQPSEPAAPAAAGGISKWVPIMLTAAAILVIVALFLSRG</sequence>
<dbReference type="SMART" id="SM00240">
    <property type="entry name" value="FHA"/>
    <property type="match status" value="2"/>
</dbReference>
<name>A0A2P6M7Q3_9GAMM</name>
<dbReference type="InterPro" id="IPR050923">
    <property type="entry name" value="Cell_Proc_Reg/RNA_Proc"/>
</dbReference>